<reference evidence="2 3" key="1">
    <citation type="submission" date="2019-06" db="EMBL/GenBank/DDBJ databases">
        <title>Sequencing the genomes of 1000 actinobacteria strains.</title>
        <authorList>
            <person name="Klenk H.-P."/>
        </authorList>
    </citation>
    <scope>NUCLEOTIDE SEQUENCE [LARGE SCALE GENOMIC DNA]</scope>
    <source>
        <strain evidence="2 3">DSM 18082</strain>
    </source>
</reference>
<comment type="caution">
    <text evidence="2">The sequence shown here is derived from an EMBL/GenBank/DDBJ whole genome shotgun (WGS) entry which is preliminary data.</text>
</comment>
<name>A0A542ZIC9_9MICO</name>
<gene>
    <name evidence="2" type="ORF">FB474_1495</name>
</gene>
<organism evidence="2 3">
    <name type="scientific">Oryzihumus leptocrescens</name>
    <dbReference type="NCBI Taxonomy" id="297536"/>
    <lineage>
        <taxon>Bacteria</taxon>
        <taxon>Bacillati</taxon>
        <taxon>Actinomycetota</taxon>
        <taxon>Actinomycetes</taxon>
        <taxon>Micrococcales</taxon>
        <taxon>Intrasporangiaceae</taxon>
        <taxon>Oryzihumus</taxon>
    </lineage>
</organism>
<proteinExistence type="predicted"/>
<evidence type="ECO:0000313" key="2">
    <source>
        <dbReference type="EMBL" id="TQL60113.1"/>
    </source>
</evidence>
<dbReference type="Proteomes" id="UP000319514">
    <property type="component" value="Unassembled WGS sequence"/>
</dbReference>
<feature type="region of interest" description="Disordered" evidence="1">
    <location>
        <begin position="180"/>
        <end position="284"/>
    </location>
</feature>
<sequence>MHWRTSQVLAQKLSQLRGQRNAARPGPASPSTIRRWDPALRAALRAVLAHPTATRSRATQPRTHKRGGALEPPRNAPPRLLPRSPPQALATTEVRSGPAARNSSLHPADGAGFSTPRTRPPHPHRSGPKPSREALMVHAHTPRTHPCGGPIHRLTSWCRRPPPDRLGRLLRQRPVAVACRDGEAGRPPNGRRTGRRVRQNQVRLERLRGGGNCKAAPWHSRDLAPSPRGDPEGPTTPRGSAGVGSPKSVARMSLRAPTVRSSHGMAGSGWRVPPLDEGSRQGRP</sequence>
<feature type="region of interest" description="Disordered" evidence="1">
    <location>
        <begin position="14"/>
        <end position="35"/>
    </location>
</feature>
<feature type="region of interest" description="Disordered" evidence="1">
    <location>
        <begin position="48"/>
        <end position="131"/>
    </location>
</feature>
<accession>A0A542ZIC9</accession>
<feature type="compositionally biased region" description="Pro residues" evidence="1">
    <location>
        <begin position="74"/>
        <end position="85"/>
    </location>
</feature>
<dbReference type="AlphaFoldDB" id="A0A542ZIC9"/>
<dbReference type="EMBL" id="VFOQ01000001">
    <property type="protein sequence ID" value="TQL60113.1"/>
    <property type="molecule type" value="Genomic_DNA"/>
</dbReference>
<keyword evidence="3" id="KW-1185">Reference proteome</keyword>
<evidence type="ECO:0000256" key="1">
    <source>
        <dbReference type="SAM" id="MobiDB-lite"/>
    </source>
</evidence>
<evidence type="ECO:0000313" key="3">
    <source>
        <dbReference type="Proteomes" id="UP000319514"/>
    </source>
</evidence>
<protein>
    <submittedName>
        <fullName evidence="2">Uncharacterized protein</fullName>
    </submittedName>
</protein>